<dbReference type="InterPro" id="IPR000212">
    <property type="entry name" value="DNA_helicase_UvrD/REP"/>
</dbReference>
<evidence type="ECO:0000313" key="12">
    <source>
        <dbReference type="EMBL" id="KAL0636797.1"/>
    </source>
</evidence>
<feature type="domain" description="UvrD-like helicase ATP-binding" evidence="10">
    <location>
        <begin position="403"/>
        <end position="724"/>
    </location>
</feature>
<dbReference type="Proteomes" id="UP001447188">
    <property type="component" value="Unassembled WGS sequence"/>
</dbReference>
<name>A0ABR3GLK4_9PEZI</name>
<evidence type="ECO:0000256" key="5">
    <source>
        <dbReference type="ARBA" id="ARBA00023235"/>
    </source>
</evidence>
<evidence type="ECO:0000256" key="7">
    <source>
        <dbReference type="ARBA" id="ARBA00034808"/>
    </source>
</evidence>
<dbReference type="PANTHER" id="PTHR11070:SF30">
    <property type="entry name" value="F-BOX DNA HELICASE 1"/>
    <property type="match status" value="1"/>
</dbReference>
<dbReference type="Pfam" id="PF00580">
    <property type="entry name" value="UvrD-helicase"/>
    <property type="match status" value="1"/>
</dbReference>
<organism evidence="12 13">
    <name type="scientific">Discina gigas</name>
    <dbReference type="NCBI Taxonomy" id="1032678"/>
    <lineage>
        <taxon>Eukaryota</taxon>
        <taxon>Fungi</taxon>
        <taxon>Dikarya</taxon>
        <taxon>Ascomycota</taxon>
        <taxon>Pezizomycotina</taxon>
        <taxon>Pezizomycetes</taxon>
        <taxon>Pezizales</taxon>
        <taxon>Discinaceae</taxon>
        <taxon>Discina</taxon>
    </lineage>
</organism>
<evidence type="ECO:0000256" key="6">
    <source>
        <dbReference type="ARBA" id="ARBA00034617"/>
    </source>
</evidence>
<dbReference type="Gene3D" id="3.40.50.300">
    <property type="entry name" value="P-loop containing nucleotide triphosphate hydrolases"/>
    <property type="match status" value="3"/>
</dbReference>
<keyword evidence="1" id="KW-0547">Nucleotide-binding</keyword>
<comment type="catalytic activity">
    <reaction evidence="8">
        <text>ATP + H2O = ADP + phosphate + H(+)</text>
        <dbReference type="Rhea" id="RHEA:13065"/>
        <dbReference type="ChEBI" id="CHEBI:15377"/>
        <dbReference type="ChEBI" id="CHEBI:15378"/>
        <dbReference type="ChEBI" id="CHEBI:30616"/>
        <dbReference type="ChEBI" id="CHEBI:43474"/>
        <dbReference type="ChEBI" id="CHEBI:456216"/>
        <dbReference type="EC" id="5.6.2.4"/>
    </reaction>
</comment>
<feature type="compositionally biased region" description="Polar residues" evidence="9">
    <location>
        <begin position="365"/>
        <end position="381"/>
    </location>
</feature>
<dbReference type="InterPro" id="IPR014017">
    <property type="entry name" value="DNA_helicase_UvrD-like_C"/>
</dbReference>
<feature type="domain" description="UvrD-like helicase C-terminal" evidence="11">
    <location>
        <begin position="927"/>
        <end position="991"/>
    </location>
</feature>
<evidence type="ECO:0000256" key="1">
    <source>
        <dbReference type="ARBA" id="ARBA00022741"/>
    </source>
</evidence>
<protein>
    <recommendedName>
        <fullName evidence="7">DNA 3'-5' helicase</fullName>
        <ecNumber evidence="7">5.6.2.4</ecNumber>
    </recommendedName>
</protein>
<dbReference type="InterPro" id="IPR014016">
    <property type="entry name" value="UvrD-like_ATP-bd"/>
</dbReference>
<keyword evidence="3" id="KW-0347">Helicase</keyword>
<evidence type="ECO:0000256" key="9">
    <source>
        <dbReference type="SAM" id="MobiDB-lite"/>
    </source>
</evidence>
<evidence type="ECO:0000259" key="10">
    <source>
        <dbReference type="Pfam" id="PF00580"/>
    </source>
</evidence>
<dbReference type="EMBL" id="JBBBZM010000043">
    <property type="protein sequence ID" value="KAL0636797.1"/>
    <property type="molecule type" value="Genomic_DNA"/>
</dbReference>
<evidence type="ECO:0000313" key="13">
    <source>
        <dbReference type="Proteomes" id="UP001447188"/>
    </source>
</evidence>
<dbReference type="SUPFAM" id="SSF52540">
    <property type="entry name" value="P-loop containing nucleoside triphosphate hydrolases"/>
    <property type="match status" value="1"/>
</dbReference>
<evidence type="ECO:0000256" key="4">
    <source>
        <dbReference type="ARBA" id="ARBA00022840"/>
    </source>
</evidence>
<sequence>MVSANISLLPPEVLRQTALYLPFPDIHSLLLSGPRCFRELRGHTVCSPSFAPWRRRFFVYQRIYRRTIREAQDLALETKLQSEGNAIASGQIPVRTVLEQELEEASRTVARDLGLLPAHVCARAGTFSVSQQEEGSGSSSTGVSPVLLPVITLEMVFCALEHLSETNLKHLRLLPLLCPLWTLVKVLMQRYPRLGLIQKFIPVPLLSQSSSPLGSVAETAAIYRILTAYLLCTALTPNDILGVLSDALSAHGGDVSAVRGDQEMALVEYFHFLRLFLMMYEYDQNLRGGVPGNDLMSPQGRRILGGRLDMWIERYFRPERPLPPQLAQATPVTTHNLTQSQCLYSVLDRCKLEGTVSVGRGPFSGSRQRTSFGSTSRSYSNPLPLDHPPAASQQKVPSPKLTKEQERIVGTNVSPGDLMKIRAYAGTGKTMSLTEYAKARPHQRFLYVAFNKSAQSDAEKKFPRNVDCKTMHSIALGALHIYAPRIRDSLPDINKTISDRRLWDGRMPTMEIPHSFTAGKVVEMLGLKDNTNMITSALINPSLHSLPGVKKRQEGKKLFPTANSVASCVKKTLEKYWSSKDLELSWKSLPSAMAEALGLRRDVLLGWANKLWKGMVAAEVRYFSHDAYLKLLHLDGVQQEEGTGVGGVNVGGAYWKRVNLVRGDGDKAAFGKYEVIMFDEAQDSNPSMTEVILRQRPWVGVIVVGDPYQKIYGFRGATNECFDDTAHLPTHSFYLTHSFRFGDKIAGVANVLLRALRENIGVNGVRNKGSVKRSLPRGQEMCLVPLDENVEVLKSGEIEDGGSGKYTVIFRKNITLIEYALEYCISHSHLGHRIALQTARNTKSTLFALLRAAYQLFHEGTAAKTGALTGYQTWEELKDHVGAENSEGGSGGTDSPGLDLVMGLEAHIAKRTFLSTIATCEKMVTDKTEEADVILITTHQAKGQEWDRVVVADDFNSPYRYHGLLGKIKHWREEMFMTYVAVTRAKKELIVGEGIAAWLAGEMGAYRFYISSLQGKEKCPVCRDRVEAGLSGGEVEGDLRLEREAVLMGYECLLPTGSFGVKLTEPMARGRIPFGGRKDVVICDLCVWRWYSKDEPERDAELARTPFPLMRMLDECDAVSQVAQNGVSIGGLTERRPLSAGYHDISLAESSRVMRWVSAGS</sequence>
<dbReference type="InterPro" id="IPR027417">
    <property type="entry name" value="P-loop_NTPase"/>
</dbReference>
<evidence type="ECO:0000259" key="11">
    <source>
        <dbReference type="Pfam" id="PF13361"/>
    </source>
</evidence>
<comment type="caution">
    <text evidence="12">The sequence shown here is derived from an EMBL/GenBank/DDBJ whole genome shotgun (WGS) entry which is preliminary data.</text>
</comment>
<keyword evidence="13" id="KW-1185">Reference proteome</keyword>
<reference evidence="12 13" key="1">
    <citation type="submission" date="2024-02" db="EMBL/GenBank/DDBJ databases">
        <title>Discinaceae phylogenomics.</title>
        <authorList>
            <person name="Dirks A.C."/>
            <person name="James T.Y."/>
        </authorList>
    </citation>
    <scope>NUCLEOTIDE SEQUENCE [LARGE SCALE GENOMIC DNA]</scope>
    <source>
        <strain evidence="12 13">ACD0624</strain>
    </source>
</reference>
<keyword evidence="4" id="KW-0067">ATP-binding</keyword>
<accession>A0ABR3GLK4</accession>
<comment type="catalytic activity">
    <reaction evidence="6">
        <text>Couples ATP hydrolysis with the unwinding of duplex DNA by translocating in the 3'-5' direction.</text>
        <dbReference type="EC" id="5.6.2.4"/>
    </reaction>
</comment>
<keyword evidence="2" id="KW-0378">Hydrolase</keyword>
<feature type="region of interest" description="Disordered" evidence="9">
    <location>
        <begin position="358"/>
        <end position="404"/>
    </location>
</feature>
<evidence type="ECO:0000256" key="3">
    <source>
        <dbReference type="ARBA" id="ARBA00022806"/>
    </source>
</evidence>
<keyword evidence="5" id="KW-0413">Isomerase</keyword>
<evidence type="ECO:0000256" key="2">
    <source>
        <dbReference type="ARBA" id="ARBA00022801"/>
    </source>
</evidence>
<gene>
    <name evidence="12" type="ORF">Q9L58_004154</name>
</gene>
<evidence type="ECO:0000256" key="8">
    <source>
        <dbReference type="ARBA" id="ARBA00048988"/>
    </source>
</evidence>
<dbReference type="PANTHER" id="PTHR11070">
    <property type="entry name" value="UVRD / RECB / PCRA DNA HELICASE FAMILY MEMBER"/>
    <property type="match status" value="1"/>
</dbReference>
<proteinExistence type="predicted"/>
<dbReference type="EC" id="5.6.2.4" evidence="7"/>
<dbReference type="Pfam" id="PF13361">
    <property type="entry name" value="UvrD_C"/>
    <property type="match status" value="1"/>
</dbReference>